<accession>A0A934N7I7</accession>
<dbReference type="InterPro" id="IPR010376">
    <property type="entry name" value="GBBH-like_N"/>
</dbReference>
<comment type="caution">
    <text evidence="4">The sequence shown here is derived from an EMBL/GenBank/DDBJ whole genome shotgun (WGS) entry which is preliminary data.</text>
</comment>
<reference evidence="4" key="1">
    <citation type="submission" date="2020-10" db="EMBL/GenBank/DDBJ databases">
        <title>Ca. Dormibacterota MAGs.</title>
        <authorList>
            <person name="Montgomery K."/>
        </authorList>
    </citation>
    <scope>NUCLEOTIDE SEQUENCE [LARGE SCALE GENOMIC DNA]</scope>
    <source>
        <strain evidence="4">SC8812_S17_10</strain>
    </source>
</reference>
<dbReference type="InterPro" id="IPR038492">
    <property type="entry name" value="GBBH-like_N_sf"/>
</dbReference>
<dbReference type="Proteomes" id="UP000612893">
    <property type="component" value="Unassembled WGS sequence"/>
</dbReference>
<gene>
    <name evidence="4" type="ORF">JF922_02725</name>
</gene>
<dbReference type="GO" id="GO:0046872">
    <property type="term" value="F:metal ion binding"/>
    <property type="evidence" value="ECO:0007669"/>
    <property type="project" value="UniProtKB-KW"/>
</dbReference>
<evidence type="ECO:0000259" key="3">
    <source>
        <dbReference type="Pfam" id="PF06155"/>
    </source>
</evidence>
<keyword evidence="5" id="KW-1185">Reference proteome</keyword>
<dbReference type="RefSeq" id="WP_338198862.1">
    <property type="nucleotide sequence ID" value="NZ_JAEKNR010000032.1"/>
</dbReference>
<sequence length="108" mass="11894">MKQPDSAQPFPVSVDLIRDENLLVIIWDDHRQSRFGGAQLRWACPCAECRGEAGVPGRLDRAPSLADAELKLADVMLVGQYALQVAFESGHATGIYTFRHLRSLGISD</sequence>
<evidence type="ECO:0000313" key="4">
    <source>
        <dbReference type="EMBL" id="MBJ7596988.1"/>
    </source>
</evidence>
<organism evidence="4 5">
    <name type="scientific">Candidatus Nephthysia bennettiae</name>
    <dbReference type="NCBI Taxonomy" id="3127016"/>
    <lineage>
        <taxon>Bacteria</taxon>
        <taxon>Bacillati</taxon>
        <taxon>Candidatus Dormiibacterota</taxon>
        <taxon>Candidatus Dormibacteria</taxon>
        <taxon>Candidatus Dormibacterales</taxon>
        <taxon>Candidatus Dormibacteraceae</taxon>
        <taxon>Candidatus Nephthysia</taxon>
    </lineage>
</organism>
<evidence type="ECO:0000313" key="5">
    <source>
        <dbReference type="Proteomes" id="UP000612893"/>
    </source>
</evidence>
<protein>
    <submittedName>
        <fullName evidence="4">DUF971 domain-containing protein</fullName>
    </submittedName>
</protein>
<dbReference type="Gene3D" id="3.30.2020.30">
    <property type="match status" value="1"/>
</dbReference>
<dbReference type="Pfam" id="PF06155">
    <property type="entry name" value="GBBH-like_N"/>
    <property type="match status" value="1"/>
</dbReference>
<evidence type="ECO:0000256" key="2">
    <source>
        <dbReference type="ARBA" id="ARBA00023004"/>
    </source>
</evidence>
<name>A0A934N7I7_9BACT</name>
<dbReference type="PANTHER" id="PTHR35303">
    <property type="entry name" value="OS02G0197800 PROTEIN"/>
    <property type="match status" value="1"/>
</dbReference>
<evidence type="ECO:0000256" key="1">
    <source>
        <dbReference type="ARBA" id="ARBA00022723"/>
    </source>
</evidence>
<dbReference type="EMBL" id="JAEKNR010000032">
    <property type="protein sequence ID" value="MBJ7596988.1"/>
    <property type="molecule type" value="Genomic_DNA"/>
</dbReference>
<dbReference type="AlphaFoldDB" id="A0A934N7I7"/>
<keyword evidence="2" id="KW-0408">Iron</keyword>
<proteinExistence type="predicted"/>
<feature type="domain" description="Gamma-butyrobetaine hydroxylase-like N-terminal" evidence="3">
    <location>
        <begin position="16"/>
        <end position="102"/>
    </location>
</feature>
<keyword evidence="1" id="KW-0479">Metal-binding</keyword>